<dbReference type="PANTHER" id="PTHR33332">
    <property type="entry name" value="REVERSE TRANSCRIPTASE DOMAIN-CONTAINING PROTEIN"/>
    <property type="match status" value="1"/>
</dbReference>
<reference evidence="2" key="1">
    <citation type="submission" date="2019-10" db="EMBL/GenBank/DDBJ databases">
        <authorList>
            <person name="Soares A.E.R."/>
            <person name="Aleixo A."/>
            <person name="Schneider P."/>
            <person name="Miyaki C.Y."/>
            <person name="Schneider M.P."/>
            <person name="Mello C."/>
            <person name="Vasconcelos A.T.R."/>
        </authorList>
    </citation>
    <scope>NUCLEOTIDE SEQUENCE</scope>
    <source>
        <tissue evidence="2">Muscle</tissue>
    </source>
</reference>
<evidence type="ECO:0000256" key="1">
    <source>
        <dbReference type="SAM" id="MobiDB-lite"/>
    </source>
</evidence>
<protein>
    <submittedName>
        <fullName evidence="2">Uncharacterized protein</fullName>
    </submittedName>
</protein>
<evidence type="ECO:0000313" key="3">
    <source>
        <dbReference type="Proteomes" id="UP001145742"/>
    </source>
</evidence>
<gene>
    <name evidence="2" type="ORF">WISP_105317</name>
</gene>
<sequence length="125" mass="14057">MRYNKTKSKVLQLGQGNSKYQYRLGDEQMESSPPEKDLSVLVDERLDMTWQCALTAQQAKHILDCIQSRVASRVREMVRPQHKKNVNMLEQAEVDVCSEERSSLSPGGGRGARSSYGQKGAQILS</sequence>
<evidence type="ECO:0000313" key="2">
    <source>
        <dbReference type="EMBL" id="KAJ7410964.1"/>
    </source>
</evidence>
<proteinExistence type="predicted"/>
<organism evidence="2 3">
    <name type="scientific">Willisornis vidua</name>
    <name type="common">Xingu scale-backed antbird</name>
    <dbReference type="NCBI Taxonomy" id="1566151"/>
    <lineage>
        <taxon>Eukaryota</taxon>
        <taxon>Metazoa</taxon>
        <taxon>Chordata</taxon>
        <taxon>Craniata</taxon>
        <taxon>Vertebrata</taxon>
        <taxon>Euteleostomi</taxon>
        <taxon>Archelosauria</taxon>
        <taxon>Archosauria</taxon>
        <taxon>Dinosauria</taxon>
        <taxon>Saurischia</taxon>
        <taxon>Theropoda</taxon>
        <taxon>Coelurosauria</taxon>
        <taxon>Aves</taxon>
        <taxon>Neognathae</taxon>
        <taxon>Neoaves</taxon>
        <taxon>Telluraves</taxon>
        <taxon>Australaves</taxon>
        <taxon>Passeriformes</taxon>
        <taxon>Thamnophilidae</taxon>
        <taxon>Willisornis</taxon>
    </lineage>
</organism>
<dbReference type="EMBL" id="WHWB01034372">
    <property type="protein sequence ID" value="KAJ7410964.1"/>
    <property type="molecule type" value="Genomic_DNA"/>
</dbReference>
<keyword evidence="3" id="KW-1185">Reference proteome</keyword>
<name>A0ABQ9D237_9PASS</name>
<feature type="region of interest" description="Disordered" evidence="1">
    <location>
        <begin position="97"/>
        <end position="125"/>
    </location>
</feature>
<accession>A0ABQ9D237</accession>
<comment type="caution">
    <text evidence="2">The sequence shown here is derived from an EMBL/GenBank/DDBJ whole genome shotgun (WGS) entry which is preliminary data.</text>
</comment>
<dbReference type="Proteomes" id="UP001145742">
    <property type="component" value="Unassembled WGS sequence"/>
</dbReference>